<gene>
    <name evidence="1" type="ORF">GCM10008955_26670</name>
</gene>
<dbReference type="Proteomes" id="UP000647587">
    <property type="component" value="Unassembled WGS sequence"/>
</dbReference>
<protein>
    <submittedName>
        <fullName evidence="1">Uncharacterized protein</fullName>
    </submittedName>
</protein>
<keyword evidence="2" id="KW-1185">Reference proteome</keyword>
<sequence length="86" mass="8834">MQAKLEAAVDRARDLGAQTVGLGGLNALAAGGGETLAHRTDIGVTNGNAFTAAMTLQGSSKPWPTPLIRPGRTSPWWVQPAAWGPA</sequence>
<accession>A0ABQ2EXT5</accession>
<evidence type="ECO:0000313" key="2">
    <source>
        <dbReference type="Proteomes" id="UP000647587"/>
    </source>
</evidence>
<dbReference type="EMBL" id="BMPP01000011">
    <property type="protein sequence ID" value="GGK31499.1"/>
    <property type="molecule type" value="Genomic_DNA"/>
</dbReference>
<name>A0ABQ2EXT5_9DEIO</name>
<dbReference type="RefSeq" id="WP_229780796.1">
    <property type="nucleotide sequence ID" value="NZ_BMPP01000011.1"/>
</dbReference>
<proteinExistence type="predicted"/>
<reference evidence="2" key="1">
    <citation type="journal article" date="2019" name="Int. J. Syst. Evol. Microbiol.">
        <title>The Global Catalogue of Microorganisms (GCM) 10K type strain sequencing project: providing services to taxonomists for standard genome sequencing and annotation.</title>
        <authorList>
            <consortium name="The Broad Institute Genomics Platform"/>
            <consortium name="The Broad Institute Genome Sequencing Center for Infectious Disease"/>
            <person name="Wu L."/>
            <person name="Ma J."/>
        </authorList>
    </citation>
    <scope>NUCLEOTIDE SEQUENCE [LARGE SCALE GENOMIC DNA]</scope>
    <source>
        <strain evidence="2">JCM 30331</strain>
    </source>
</reference>
<comment type="caution">
    <text evidence="1">The sequence shown here is derived from an EMBL/GenBank/DDBJ whole genome shotgun (WGS) entry which is preliminary data.</text>
</comment>
<organism evidence="1 2">
    <name type="scientific">Deinococcus malanensis</name>
    <dbReference type="NCBI Taxonomy" id="1706855"/>
    <lineage>
        <taxon>Bacteria</taxon>
        <taxon>Thermotogati</taxon>
        <taxon>Deinococcota</taxon>
        <taxon>Deinococci</taxon>
        <taxon>Deinococcales</taxon>
        <taxon>Deinococcaceae</taxon>
        <taxon>Deinococcus</taxon>
    </lineage>
</organism>
<evidence type="ECO:0000313" key="1">
    <source>
        <dbReference type="EMBL" id="GGK31499.1"/>
    </source>
</evidence>